<dbReference type="OrthoDB" id="3642826at2759"/>
<keyword evidence="2" id="KW-0472">Membrane</keyword>
<sequence>MFGVGKRGGQMVVHSLFQALCLCTTWTAVVAASPQEASPRNVSDPSPILSTIQLPSLPMETGVAPSTVILTVTSLSSAGPILGSPPATPQLTPIGPPMEFTEEPLRPIPPVSTASVGDPSGHHEITEPNLTATASCRGCSPVIEISVSGWDPVTSPAAEQAGPSSPVPNLQPPPPPHQTTIIAGDSAIIVSQAPGGSAVVVDGSATIAPGETVTVGDRPVAVQTSDGKTHIIIGTSSIPILPSSPQPAGSTITRGPVLLSPIVLAGETLTANSASEFVIGSQTLSPGGHAITVSGTVISLLPSATVAVVNDKTTTLAQVAEVNGQPTTIGTIAVISGKTTTLSQTYGGYYTKTHAPFLTWSDHIYTPNAAGYYRLGPGTTLIPGGPPVTVSGTVVSLDASGTAAVFAGSTSQMRPVTTVVTWTMPVEGWSRWSSGWPSITGGPVPPQSTGKHSSAGVSGFVEGFFLLGVIGVGWLAVWL</sequence>
<evidence type="ECO:0000313" key="4">
    <source>
        <dbReference type="EMBL" id="KAF2203869.1"/>
    </source>
</evidence>
<accession>A0A9P4JV98</accession>
<feature type="compositionally biased region" description="Pro residues" evidence="1">
    <location>
        <begin position="165"/>
        <end position="177"/>
    </location>
</feature>
<keyword evidence="3" id="KW-0732">Signal</keyword>
<feature type="chain" id="PRO_5040284427" evidence="3">
    <location>
        <begin position="32"/>
        <end position="479"/>
    </location>
</feature>
<feature type="signal peptide" evidence="3">
    <location>
        <begin position="1"/>
        <end position="31"/>
    </location>
</feature>
<evidence type="ECO:0000256" key="3">
    <source>
        <dbReference type="SAM" id="SignalP"/>
    </source>
</evidence>
<keyword evidence="2" id="KW-1133">Transmembrane helix</keyword>
<feature type="region of interest" description="Disordered" evidence="1">
    <location>
        <begin position="152"/>
        <end position="178"/>
    </location>
</feature>
<dbReference type="EMBL" id="ML993891">
    <property type="protein sequence ID" value="KAF2203869.1"/>
    <property type="molecule type" value="Genomic_DNA"/>
</dbReference>
<feature type="transmembrane region" description="Helical" evidence="2">
    <location>
        <begin position="455"/>
        <end position="477"/>
    </location>
</feature>
<name>A0A9P4JV98_9PLEO</name>
<evidence type="ECO:0000256" key="1">
    <source>
        <dbReference type="SAM" id="MobiDB-lite"/>
    </source>
</evidence>
<evidence type="ECO:0000313" key="5">
    <source>
        <dbReference type="Proteomes" id="UP000799536"/>
    </source>
</evidence>
<dbReference type="AlphaFoldDB" id="A0A9P4JV98"/>
<gene>
    <name evidence="4" type="ORF">GQ43DRAFT_469601</name>
</gene>
<proteinExistence type="predicted"/>
<reference evidence="4" key="1">
    <citation type="journal article" date="2020" name="Stud. Mycol.">
        <title>101 Dothideomycetes genomes: a test case for predicting lifestyles and emergence of pathogens.</title>
        <authorList>
            <person name="Haridas S."/>
            <person name="Albert R."/>
            <person name="Binder M."/>
            <person name="Bloem J."/>
            <person name="Labutti K."/>
            <person name="Salamov A."/>
            <person name="Andreopoulos B."/>
            <person name="Baker S."/>
            <person name="Barry K."/>
            <person name="Bills G."/>
            <person name="Bluhm B."/>
            <person name="Cannon C."/>
            <person name="Castanera R."/>
            <person name="Culley D."/>
            <person name="Daum C."/>
            <person name="Ezra D."/>
            <person name="Gonzalez J."/>
            <person name="Henrissat B."/>
            <person name="Kuo A."/>
            <person name="Liang C."/>
            <person name="Lipzen A."/>
            <person name="Lutzoni F."/>
            <person name="Magnuson J."/>
            <person name="Mondo S."/>
            <person name="Nolan M."/>
            <person name="Ohm R."/>
            <person name="Pangilinan J."/>
            <person name="Park H.-J."/>
            <person name="Ramirez L."/>
            <person name="Alfaro M."/>
            <person name="Sun H."/>
            <person name="Tritt A."/>
            <person name="Yoshinaga Y."/>
            <person name="Zwiers L.-H."/>
            <person name="Turgeon B."/>
            <person name="Goodwin S."/>
            <person name="Spatafora J."/>
            <person name="Crous P."/>
            <person name="Grigoriev I."/>
        </authorList>
    </citation>
    <scope>NUCLEOTIDE SEQUENCE</scope>
    <source>
        <strain evidence="4">ATCC 74209</strain>
    </source>
</reference>
<keyword evidence="5" id="KW-1185">Reference proteome</keyword>
<comment type="caution">
    <text evidence="4">The sequence shown here is derived from an EMBL/GenBank/DDBJ whole genome shotgun (WGS) entry which is preliminary data.</text>
</comment>
<evidence type="ECO:0000256" key="2">
    <source>
        <dbReference type="SAM" id="Phobius"/>
    </source>
</evidence>
<dbReference type="Proteomes" id="UP000799536">
    <property type="component" value="Unassembled WGS sequence"/>
</dbReference>
<keyword evidence="2" id="KW-0812">Transmembrane</keyword>
<protein>
    <submittedName>
        <fullName evidence="4">Uncharacterized protein</fullName>
    </submittedName>
</protein>
<organism evidence="4 5">
    <name type="scientific">Delitschia confertaspora ATCC 74209</name>
    <dbReference type="NCBI Taxonomy" id="1513339"/>
    <lineage>
        <taxon>Eukaryota</taxon>
        <taxon>Fungi</taxon>
        <taxon>Dikarya</taxon>
        <taxon>Ascomycota</taxon>
        <taxon>Pezizomycotina</taxon>
        <taxon>Dothideomycetes</taxon>
        <taxon>Pleosporomycetidae</taxon>
        <taxon>Pleosporales</taxon>
        <taxon>Delitschiaceae</taxon>
        <taxon>Delitschia</taxon>
    </lineage>
</organism>